<dbReference type="KEGG" id="msw:MSSIT_2381"/>
<dbReference type="PROSITE" id="PS50833">
    <property type="entry name" value="BRIX"/>
    <property type="match status" value="1"/>
</dbReference>
<name>A0A0E3P5M0_9EURY</name>
<dbReference type="HAMAP" id="MF_00699">
    <property type="entry name" value="BriX"/>
    <property type="match status" value="1"/>
</dbReference>
<dbReference type="HOGENOM" id="CLU_107897_2_0_2"/>
<dbReference type="AlphaFoldDB" id="A0A0E3P5M0"/>
<reference evidence="4 5" key="1">
    <citation type="submission" date="2014-07" db="EMBL/GenBank/DDBJ databases">
        <title>Methanogenic archaea and the global carbon cycle.</title>
        <authorList>
            <person name="Henriksen J.R."/>
            <person name="Luke J."/>
            <person name="Reinhart S."/>
            <person name="Benedict M.N."/>
            <person name="Youngblut N.D."/>
            <person name="Metcalf M.E."/>
            <person name="Whitaker R.J."/>
            <person name="Metcalf W.W."/>
        </authorList>
    </citation>
    <scope>NUCLEOTIDE SEQUENCE [LARGE SCALE GENOMIC DNA]</scope>
    <source>
        <strain evidence="4 5">T4/M</strain>
    </source>
</reference>
<evidence type="ECO:0000313" key="4">
    <source>
        <dbReference type="EMBL" id="AKB29100.1"/>
    </source>
</evidence>
<feature type="domain" description="Brix" evidence="3">
    <location>
        <begin position="17"/>
        <end position="175"/>
    </location>
</feature>
<dbReference type="SMART" id="SM00879">
    <property type="entry name" value="Brix"/>
    <property type="match status" value="1"/>
</dbReference>
<evidence type="ECO:0000313" key="5">
    <source>
        <dbReference type="Proteomes" id="UP000033111"/>
    </source>
</evidence>
<comment type="function">
    <text evidence="2">Probably involved in the biogenesis of the ribosome.</text>
</comment>
<dbReference type="GO" id="GO:0019843">
    <property type="term" value="F:rRNA binding"/>
    <property type="evidence" value="ECO:0007669"/>
    <property type="project" value="InterPro"/>
</dbReference>
<keyword evidence="1 2" id="KW-0690">Ribosome biogenesis</keyword>
<dbReference type="EMBL" id="CP009506">
    <property type="protein sequence ID" value="AKB29100.1"/>
    <property type="molecule type" value="Genomic_DNA"/>
</dbReference>
<dbReference type="PATRIC" id="fig|1434120.4.peg.3111"/>
<dbReference type="NCBIfam" id="NF002093">
    <property type="entry name" value="PRK00933.1-3"/>
    <property type="match status" value="1"/>
</dbReference>
<dbReference type="GeneID" id="24861263"/>
<evidence type="ECO:0000256" key="1">
    <source>
        <dbReference type="ARBA" id="ARBA00022517"/>
    </source>
</evidence>
<protein>
    <recommendedName>
        <fullName evidence="2">Probable Brix domain-containing ribosomal biogenesis protein</fullName>
    </recommendedName>
</protein>
<proteinExistence type="inferred from homology"/>
<accession>A0A0E3P5M0</accession>
<dbReference type="Proteomes" id="UP000033111">
    <property type="component" value="Chromosome"/>
</dbReference>
<dbReference type="SUPFAM" id="SSF52954">
    <property type="entry name" value="Class II aaRS ABD-related"/>
    <property type="match status" value="1"/>
</dbReference>
<evidence type="ECO:0000259" key="3">
    <source>
        <dbReference type="PROSITE" id="PS50833"/>
    </source>
</evidence>
<evidence type="ECO:0000256" key="2">
    <source>
        <dbReference type="HAMAP-Rule" id="MF_00699"/>
    </source>
</evidence>
<keyword evidence="5" id="KW-1185">Reference proteome</keyword>
<dbReference type="InterPro" id="IPR023548">
    <property type="entry name" value="Brix_dom_Rbsml_bgen_prot"/>
</dbReference>
<dbReference type="Gene3D" id="3.40.50.10480">
    <property type="entry name" value="Probable brix-domain ribosomal biogenesis protein"/>
    <property type="match status" value="1"/>
</dbReference>
<dbReference type="InterPro" id="IPR007109">
    <property type="entry name" value="Brix"/>
</dbReference>
<sequence length="175" mass="19831">MVSGWSESEKYSNLVRRGMLITTSRKPSAKTRTLCKLLSRFITGKCITRGKMGMQQLMEFAEGGPLIVVGEYHGNPGELGFYDYTGNLLFSLRFSDWYSEDIGSYWFSDLEPLLAGQGEIADAFESFFYFKRVESEEVDQLPLRSTVLVAGEKEIDFTDSGKSLFKLNVKGFKKH</sequence>
<organism evidence="4 5">
    <name type="scientific">Methanosarcina siciliae T4/M</name>
    <dbReference type="NCBI Taxonomy" id="1434120"/>
    <lineage>
        <taxon>Archaea</taxon>
        <taxon>Methanobacteriati</taxon>
        <taxon>Methanobacteriota</taxon>
        <taxon>Stenosarchaea group</taxon>
        <taxon>Methanomicrobia</taxon>
        <taxon>Methanosarcinales</taxon>
        <taxon>Methanosarcinaceae</taxon>
        <taxon>Methanosarcina</taxon>
    </lineage>
</organism>
<gene>
    <name evidence="4" type="ORF">MSSIT_2381</name>
</gene>
<dbReference type="RefSeq" id="WP_231589803.1">
    <property type="nucleotide sequence ID" value="NZ_CP009506.1"/>
</dbReference>
<dbReference type="GO" id="GO:0006364">
    <property type="term" value="P:rRNA processing"/>
    <property type="evidence" value="ECO:0007669"/>
    <property type="project" value="InterPro"/>
</dbReference>